<reference evidence="4 5" key="1">
    <citation type="journal article" date="2016" name="Nat. Commun.">
        <title>Thousands of microbial genomes shed light on interconnected biogeochemical processes in an aquifer system.</title>
        <authorList>
            <person name="Anantharaman K."/>
            <person name="Brown C.T."/>
            <person name="Hug L.A."/>
            <person name="Sharon I."/>
            <person name="Castelle C.J."/>
            <person name="Probst A.J."/>
            <person name="Thomas B.C."/>
            <person name="Singh A."/>
            <person name="Wilkins M.J."/>
            <person name="Karaoz U."/>
            <person name="Brodie E.L."/>
            <person name="Williams K.H."/>
            <person name="Hubbard S.S."/>
            <person name="Banfield J.F."/>
        </authorList>
    </citation>
    <scope>NUCLEOTIDE SEQUENCE [LARGE SCALE GENOMIC DNA]</scope>
</reference>
<keyword evidence="2" id="KW-1133">Transmembrane helix</keyword>
<feature type="region of interest" description="Disordered" evidence="1">
    <location>
        <begin position="220"/>
        <end position="243"/>
    </location>
</feature>
<dbReference type="EMBL" id="MGJO01000011">
    <property type="protein sequence ID" value="OGN09834.1"/>
    <property type="molecule type" value="Genomic_DNA"/>
</dbReference>
<feature type="signal peptide" evidence="3">
    <location>
        <begin position="1"/>
        <end position="21"/>
    </location>
</feature>
<keyword evidence="2" id="KW-0812">Transmembrane</keyword>
<organism evidence="4 5">
    <name type="scientific">Candidatus Yanofskybacteria bacterium RIFCSPHIGHO2_02_FULL_39_10</name>
    <dbReference type="NCBI Taxonomy" id="1802674"/>
    <lineage>
        <taxon>Bacteria</taxon>
        <taxon>Candidatus Yanofskyibacteriota</taxon>
    </lineage>
</organism>
<dbReference type="Proteomes" id="UP000178908">
    <property type="component" value="Unassembled WGS sequence"/>
</dbReference>
<proteinExistence type="predicted"/>
<sequence>MKKIYILIVISLFFSLSFASAQTKPAPGTDPESLSYVFYLYYNNGQILGDRDYAVKYDVVSEKFTPETTGSLVYRGEITNSKSEIIKTFQFDPQKGDLNFKMGKFSVKAPYASNGFRANFFDPSDKPVLAIFVSNSSICDGDGFCNAQSGENDKTCPVDCQAVRTSPSPNATQSPVIDEGSGPFGMDLIQILIYVFGGLGVGVVSWLGWKWWKKKKEGDFPLPPPSSMTPSRPIPPPLPPTNQ</sequence>
<evidence type="ECO:0000256" key="1">
    <source>
        <dbReference type="SAM" id="MobiDB-lite"/>
    </source>
</evidence>
<evidence type="ECO:0000313" key="4">
    <source>
        <dbReference type="EMBL" id="OGN09834.1"/>
    </source>
</evidence>
<comment type="caution">
    <text evidence="4">The sequence shown here is derived from an EMBL/GenBank/DDBJ whole genome shotgun (WGS) entry which is preliminary data.</text>
</comment>
<name>A0A1F8F9J9_9BACT</name>
<dbReference type="AlphaFoldDB" id="A0A1F8F9J9"/>
<evidence type="ECO:0000313" key="5">
    <source>
        <dbReference type="Proteomes" id="UP000178908"/>
    </source>
</evidence>
<keyword evidence="3" id="KW-0732">Signal</keyword>
<feature type="compositionally biased region" description="Pro residues" evidence="1">
    <location>
        <begin position="221"/>
        <end position="243"/>
    </location>
</feature>
<evidence type="ECO:0008006" key="6">
    <source>
        <dbReference type="Google" id="ProtNLM"/>
    </source>
</evidence>
<feature type="chain" id="PRO_5009535473" description="Cohesin domain-containing protein" evidence="3">
    <location>
        <begin position="22"/>
        <end position="243"/>
    </location>
</feature>
<accession>A0A1F8F9J9</accession>
<keyword evidence="2" id="KW-0472">Membrane</keyword>
<gene>
    <name evidence="4" type="ORF">A3C61_03445</name>
</gene>
<feature type="transmembrane region" description="Helical" evidence="2">
    <location>
        <begin position="191"/>
        <end position="209"/>
    </location>
</feature>
<evidence type="ECO:0000256" key="3">
    <source>
        <dbReference type="SAM" id="SignalP"/>
    </source>
</evidence>
<evidence type="ECO:0000256" key="2">
    <source>
        <dbReference type="SAM" id="Phobius"/>
    </source>
</evidence>
<protein>
    <recommendedName>
        <fullName evidence="6">Cohesin domain-containing protein</fullName>
    </recommendedName>
</protein>